<keyword evidence="3" id="KW-1185">Reference proteome</keyword>
<evidence type="ECO:0000313" key="2">
    <source>
        <dbReference type="EMBL" id="CAG7719172.1"/>
    </source>
</evidence>
<feature type="transmembrane region" description="Helical" evidence="1">
    <location>
        <begin position="89"/>
        <end position="117"/>
    </location>
</feature>
<evidence type="ECO:0000313" key="3">
    <source>
        <dbReference type="Proteomes" id="UP000708208"/>
    </source>
</evidence>
<feature type="transmembrane region" description="Helical" evidence="1">
    <location>
        <begin position="208"/>
        <end position="229"/>
    </location>
</feature>
<organism evidence="2 3">
    <name type="scientific">Allacma fusca</name>
    <dbReference type="NCBI Taxonomy" id="39272"/>
    <lineage>
        <taxon>Eukaryota</taxon>
        <taxon>Metazoa</taxon>
        <taxon>Ecdysozoa</taxon>
        <taxon>Arthropoda</taxon>
        <taxon>Hexapoda</taxon>
        <taxon>Collembola</taxon>
        <taxon>Symphypleona</taxon>
        <taxon>Sminthuridae</taxon>
        <taxon>Allacma</taxon>
    </lineage>
</organism>
<feature type="transmembrane region" description="Helical" evidence="1">
    <location>
        <begin position="49"/>
        <end position="69"/>
    </location>
</feature>
<feature type="transmembrane region" description="Helical" evidence="1">
    <location>
        <begin position="178"/>
        <end position="196"/>
    </location>
</feature>
<keyword evidence="1" id="KW-0812">Transmembrane</keyword>
<accession>A0A8J2JJ20</accession>
<dbReference type="Proteomes" id="UP000708208">
    <property type="component" value="Unassembled WGS sequence"/>
</dbReference>
<name>A0A8J2JJ20_9HEXA</name>
<reference evidence="2" key="1">
    <citation type="submission" date="2021-06" db="EMBL/GenBank/DDBJ databases">
        <authorList>
            <person name="Hodson N. C."/>
            <person name="Mongue J. A."/>
            <person name="Jaron S. K."/>
        </authorList>
    </citation>
    <scope>NUCLEOTIDE SEQUENCE</scope>
</reference>
<dbReference type="EMBL" id="CAJVCH010059207">
    <property type="protein sequence ID" value="CAG7719172.1"/>
    <property type="molecule type" value="Genomic_DNA"/>
</dbReference>
<keyword evidence="1" id="KW-0472">Membrane</keyword>
<protein>
    <submittedName>
        <fullName evidence="2">Uncharacterized protein</fullName>
    </submittedName>
</protein>
<proteinExistence type="predicted"/>
<sequence length="246" mass="28919">MFYELKCIIYNNRYQCCFLVSQLHRRLPARTNKSIFGNLFQHSLLDLMIITYPLSISSCGIGSIFWYLYDPKACQLFYSVLPEHMETPFYWALLMTVEIWFMTEMVSSAFWCGYVLLSYVGVHLTENTLGNLKNRLRSWPVKSLRIDGDEILQKFCKELQRLWVEVKLYNGTFSGLTYVMKLEMLIISIFGLFTGIRCFSRIPLLASIYLFMGVYAILMFISFFGHSFLVEVCQFSETHYAHSFQH</sequence>
<dbReference type="AlphaFoldDB" id="A0A8J2JJ20"/>
<gene>
    <name evidence="2" type="ORF">AFUS01_LOCUS8510</name>
</gene>
<comment type="caution">
    <text evidence="2">The sequence shown here is derived from an EMBL/GenBank/DDBJ whole genome shotgun (WGS) entry which is preliminary data.</text>
</comment>
<evidence type="ECO:0000256" key="1">
    <source>
        <dbReference type="SAM" id="Phobius"/>
    </source>
</evidence>
<keyword evidence="1" id="KW-1133">Transmembrane helix</keyword>